<comment type="catalytic activity">
    <reaction evidence="7">
        <text>L-cysteinyl-[protein] + hexadecanoyl-CoA = S-hexadecanoyl-L-cysteinyl-[protein] + CoA</text>
        <dbReference type="Rhea" id="RHEA:36683"/>
        <dbReference type="Rhea" id="RHEA-COMP:10131"/>
        <dbReference type="Rhea" id="RHEA-COMP:11032"/>
        <dbReference type="ChEBI" id="CHEBI:29950"/>
        <dbReference type="ChEBI" id="CHEBI:57287"/>
        <dbReference type="ChEBI" id="CHEBI:57379"/>
        <dbReference type="ChEBI" id="CHEBI:74151"/>
        <dbReference type="EC" id="2.3.1.225"/>
    </reaction>
</comment>
<protein>
    <recommendedName>
        <fullName evidence="7">Palmitoyltransferase</fullName>
        <ecNumber evidence="7">2.3.1.225</ecNumber>
    </recommendedName>
</protein>
<dbReference type="PROSITE" id="PS50216">
    <property type="entry name" value="DHHC"/>
    <property type="match status" value="1"/>
</dbReference>
<evidence type="ECO:0000256" key="5">
    <source>
        <dbReference type="ARBA" id="ARBA00023136"/>
    </source>
</evidence>
<evidence type="ECO:0000256" key="6">
    <source>
        <dbReference type="ARBA" id="ARBA00023315"/>
    </source>
</evidence>
<comment type="subcellular location">
    <subcellularLocation>
        <location evidence="1">Membrane</location>
        <topology evidence="1">Multi-pass membrane protein</topology>
    </subcellularLocation>
</comment>
<dbReference type="InterPro" id="IPR039859">
    <property type="entry name" value="PFA4/ZDH16/20/ERF2-like"/>
</dbReference>
<dbReference type="Proteomes" id="UP001217089">
    <property type="component" value="Unassembled WGS sequence"/>
</dbReference>
<dbReference type="EC" id="2.3.1.225" evidence="7"/>
<keyword evidence="6 7" id="KW-0012">Acyltransferase</keyword>
<evidence type="ECO:0000256" key="3">
    <source>
        <dbReference type="ARBA" id="ARBA00022692"/>
    </source>
</evidence>
<comment type="domain">
    <text evidence="7">The DHHC domain is required for palmitoyltransferase activity.</text>
</comment>
<keyword evidence="3 7" id="KW-0812">Transmembrane</keyword>
<keyword evidence="5 7" id="KW-0472">Membrane</keyword>
<feature type="transmembrane region" description="Helical" evidence="7">
    <location>
        <begin position="292"/>
        <end position="309"/>
    </location>
</feature>
<dbReference type="Pfam" id="PF01529">
    <property type="entry name" value="DHHC"/>
    <property type="match status" value="1"/>
</dbReference>
<name>A0ABQ9G2I0_TEGGR</name>
<sequence>MGFEMIDYLYKTTSKWKASVESMSYYEVLNTFSAPVYFFTISGGWYYGVWLVLPWYYKDFSQSFLFFHQILGTIICSEMMVNWLCIRFVDTSYLDRKTNEEEYKKLLESAVKNQTNNNGKSKGIVLQCKYWSWAPCLVCKQMRPPRCHHCPLCEKCVLKRDHHCYFAGRCVGFYNQRHFVVFCFWAIVACLYGGLHSFTYMTNEMWPHIRFLDLLFPVAILRAIFGYISLQMAILVCIGNMIAYFAYQSSMFLLDMSSLISRGVTQFEEANIHGNKMIVTDKRSTADKIASVFGKFWILNFIVPLHFVLPPVEDPFSWPHTTVTTKSS</sequence>
<feature type="transmembrane region" description="Helical" evidence="7">
    <location>
        <begin position="219"/>
        <end position="247"/>
    </location>
</feature>
<keyword evidence="4 7" id="KW-1133">Transmembrane helix</keyword>
<gene>
    <name evidence="9" type="ORF">KUTeg_000656</name>
</gene>
<evidence type="ECO:0000256" key="1">
    <source>
        <dbReference type="ARBA" id="ARBA00004141"/>
    </source>
</evidence>
<evidence type="ECO:0000259" key="8">
    <source>
        <dbReference type="Pfam" id="PF01529"/>
    </source>
</evidence>
<evidence type="ECO:0000256" key="7">
    <source>
        <dbReference type="RuleBase" id="RU079119"/>
    </source>
</evidence>
<evidence type="ECO:0000256" key="4">
    <source>
        <dbReference type="ARBA" id="ARBA00022989"/>
    </source>
</evidence>
<feature type="domain" description="Palmitoyltransferase DHHC" evidence="8">
    <location>
        <begin position="135"/>
        <end position="271"/>
    </location>
</feature>
<organism evidence="9 10">
    <name type="scientific">Tegillarca granosa</name>
    <name type="common">Malaysian cockle</name>
    <name type="synonym">Anadara granosa</name>
    <dbReference type="NCBI Taxonomy" id="220873"/>
    <lineage>
        <taxon>Eukaryota</taxon>
        <taxon>Metazoa</taxon>
        <taxon>Spiralia</taxon>
        <taxon>Lophotrochozoa</taxon>
        <taxon>Mollusca</taxon>
        <taxon>Bivalvia</taxon>
        <taxon>Autobranchia</taxon>
        <taxon>Pteriomorphia</taxon>
        <taxon>Arcoida</taxon>
        <taxon>Arcoidea</taxon>
        <taxon>Arcidae</taxon>
        <taxon>Tegillarca</taxon>
    </lineage>
</organism>
<feature type="transmembrane region" description="Helical" evidence="7">
    <location>
        <begin position="179"/>
        <end position="199"/>
    </location>
</feature>
<feature type="transmembrane region" description="Helical" evidence="7">
    <location>
        <begin position="63"/>
        <end position="86"/>
    </location>
</feature>
<comment type="similarity">
    <text evidence="7">Belongs to the DHHC palmitoyltransferase family.</text>
</comment>
<dbReference type="EMBL" id="JARBDR010000018">
    <property type="protein sequence ID" value="KAJ8322185.1"/>
    <property type="molecule type" value="Genomic_DNA"/>
</dbReference>
<dbReference type="InterPro" id="IPR001594">
    <property type="entry name" value="Palmitoyltrfase_DHHC"/>
</dbReference>
<reference evidence="9 10" key="1">
    <citation type="submission" date="2022-12" db="EMBL/GenBank/DDBJ databases">
        <title>Chromosome-level genome of Tegillarca granosa.</title>
        <authorList>
            <person name="Kim J."/>
        </authorList>
    </citation>
    <scope>NUCLEOTIDE SEQUENCE [LARGE SCALE GENOMIC DNA]</scope>
    <source>
        <strain evidence="9">Teg-2019</strain>
        <tissue evidence="9">Adductor muscle</tissue>
    </source>
</reference>
<evidence type="ECO:0000313" key="9">
    <source>
        <dbReference type="EMBL" id="KAJ8322185.1"/>
    </source>
</evidence>
<keyword evidence="10" id="KW-1185">Reference proteome</keyword>
<feature type="transmembrane region" description="Helical" evidence="7">
    <location>
        <begin position="36"/>
        <end position="57"/>
    </location>
</feature>
<dbReference type="PANTHER" id="PTHR12246">
    <property type="entry name" value="PALMITOYLTRANSFERASE ZDHHC16"/>
    <property type="match status" value="1"/>
</dbReference>
<evidence type="ECO:0000256" key="2">
    <source>
        <dbReference type="ARBA" id="ARBA00022679"/>
    </source>
</evidence>
<evidence type="ECO:0000313" key="10">
    <source>
        <dbReference type="Proteomes" id="UP001217089"/>
    </source>
</evidence>
<keyword evidence="2 7" id="KW-0808">Transferase</keyword>
<proteinExistence type="inferred from homology"/>
<accession>A0ABQ9G2I0</accession>
<comment type="caution">
    <text evidence="9">The sequence shown here is derived from an EMBL/GenBank/DDBJ whole genome shotgun (WGS) entry which is preliminary data.</text>
</comment>